<dbReference type="OrthoDB" id="433474at2759"/>
<dbReference type="InterPro" id="IPR029058">
    <property type="entry name" value="AB_hydrolase_fold"/>
</dbReference>
<organism evidence="3 4">
    <name type="scientific">Amanita thiersii Skay4041</name>
    <dbReference type="NCBI Taxonomy" id="703135"/>
    <lineage>
        <taxon>Eukaryota</taxon>
        <taxon>Fungi</taxon>
        <taxon>Dikarya</taxon>
        <taxon>Basidiomycota</taxon>
        <taxon>Agaricomycotina</taxon>
        <taxon>Agaricomycetes</taxon>
        <taxon>Agaricomycetidae</taxon>
        <taxon>Agaricales</taxon>
        <taxon>Pluteineae</taxon>
        <taxon>Amanitaceae</taxon>
        <taxon>Amanita</taxon>
    </lineage>
</organism>
<keyword evidence="4" id="KW-1185">Reference proteome</keyword>
<dbReference type="AlphaFoldDB" id="A0A2A9NPG9"/>
<reference evidence="3 4" key="1">
    <citation type="submission" date="2014-02" db="EMBL/GenBank/DDBJ databases">
        <title>Transposable element dynamics among asymbiotic and ectomycorrhizal Amanita fungi.</title>
        <authorList>
            <consortium name="DOE Joint Genome Institute"/>
            <person name="Hess J."/>
            <person name="Skrede I."/>
            <person name="Wolfe B."/>
            <person name="LaButti K."/>
            <person name="Ohm R.A."/>
            <person name="Grigoriev I.V."/>
            <person name="Pringle A."/>
        </authorList>
    </citation>
    <scope>NUCLEOTIDE SEQUENCE [LARGE SCALE GENOMIC DNA]</scope>
    <source>
        <strain evidence="3 4">SKay4041</strain>
    </source>
</reference>
<dbReference type="InterPro" id="IPR049492">
    <property type="entry name" value="BD-FAE-like_dom"/>
</dbReference>
<evidence type="ECO:0000313" key="3">
    <source>
        <dbReference type="EMBL" id="PFH49646.1"/>
    </source>
</evidence>
<keyword evidence="1" id="KW-0378">Hydrolase</keyword>
<dbReference type="Pfam" id="PF20434">
    <property type="entry name" value="BD-FAE"/>
    <property type="match status" value="1"/>
</dbReference>
<dbReference type="InterPro" id="IPR050300">
    <property type="entry name" value="GDXG_lipolytic_enzyme"/>
</dbReference>
<proteinExistence type="predicted"/>
<sequence>METVASIEDPTISNVLVPTFQAFAPLLEKKREDFLGANKVTLQYGRTPRHMMDIYYPEIMCIKHGDEAPVLFFFYGGGFTTGDRNLTAPYDLVYSNIGWFFSQRGFVTIIADYRLVPEVQFPAPADDVYQAVSWAIENKEQIQDAGDMPYDLNFDSVFLIGHSAGAVHLATALLMPGLLCVDPETRDRIAGAILISGAYSFRGLEVGSPLEEVVGQYWGSFEAAQTNSIQALLESAPSDIISVLPEVLMVEGDREPHWLVMSGGDFQQRLSERTTKPEAFNEIPPTPDDGPLPRVTIGSVTRLVAKGHNHISLHLSLGSGEGEQWGEMVLKWMRSVLNKREIYALALAAQGLESESE</sequence>
<protein>
    <recommendedName>
        <fullName evidence="2">BD-FAE-like domain-containing protein</fullName>
    </recommendedName>
</protein>
<dbReference type="Gene3D" id="3.40.50.1820">
    <property type="entry name" value="alpha/beta hydrolase"/>
    <property type="match status" value="1"/>
</dbReference>
<gene>
    <name evidence="3" type="ORF">AMATHDRAFT_76095</name>
</gene>
<dbReference type="SUPFAM" id="SSF53474">
    <property type="entry name" value="alpha/beta-Hydrolases"/>
    <property type="match status" value="1"/>
</dbReference>
<dbReference type="Proteomes" id="UP000242287">
    <property type="component" value="Unassembled WGS sequence"/>
</dbReference>
<dbReference type="GO" id="GO:0016787">
    <property type="term" value="F:hydrolase activity"/>
    <property type="evidence" value="ECO:0007669"/>
    <property type="project" value="UniProtKB-KW"/>
</dbReference>
<feature type="domain" description="BD-FAE-like" evidence="2">
    <location>
        <begin position="52"/>
        <end position="171"/>
    </location>
</feature>
<evidence type="ECO:0000259" key="2">
    <source>
        <dbReference type="Pfam" id="PF20434"/>
    </source>
</evidence>
<dbReference type="STRING" id="703135.A0A2A9NPG9"/>
<name>A0A2A9NPG9_9AGAR</name>
<accession>A0A2A9NPG9</accession>
<evidence type="ECO:0000256" key="1">
    <source>
        <dbReference type="ARBA" id="ARBA00022801"/>
    </source>
</evidence>
<dbReference type="EMBL" id="KZ302023">
    <property type="protein sequence ID" value="PFH49646.1"/>
    <property type="molecule type" value="Genomic_DNA"/>
</dbReference>
<evidence type="ECO:0000313" key="4">
    <source>
        <dbReference type="Proteomes" id="UP000242287"/>
    </source>
</evidence>
<dbReference type="PANTHER" id="PTHR48081">
    <property type="entry name" value="AB HYDROLASE SUPERFAMILY PROTEIN C4A8.06C"/>
    <property type="match status" value="1"/>
</dbReference>